<keyword evidence="1" id="KW-0175">Coiled coil</keyword>
<organism evidence="3 4">
    <name type="scientific">Kalanchoe fedtschenkoi</name>
    <name type="common">Lavender scallops</name>
    <name type="synonym">South American air plant</name>
    <dbReference type="NCBI Taxonomy" id="63787"/>
    <lineage>
        <taxon>Eukaryota</taxon>
        <taxon>Viridiplantae</taxon>
        <taxon>Streptophyta</taxon>
        <taxon>Embryophyta</taxon>
        <taxon>Tracheophyta</taxon>
        <taxon>Spermatophyta</taxon>
        <taxon>Magnoliopsida</taxon>
        <taxon>eudicotyledons</taxon>
        <taxon>Gunneridae</taxon>
        <taxon>Pentapetalae</taxon>
        <taxon>Saxifragales</taxon>
        <taxon>Crassulaceae</taxon>
        <taxon>Kalanchoe</taxon>
    </lineage>
</organism>
<evidence type="ECO:0000313" key="4">
    <source>
        <dbReference type="Proteomes" id="UP000594263"/>
    </source>
</evidence>
<keyword evidence="4" id="KW-1185">Reference proteome</keyword>
<dbReference type="GO" id="GO:0080188">
    <property type="term" value="P:gene silencing by siRNA-directed DNA methylation"/>
    <property type="evidence" value="ECO:0007669"/>
    <property type="project" value="EnsemblPlants"/>
</dbReference>
<dbReference type="EnsemblPlants" id="Kaladp0515s0004.1.v1.1">
    <property type="protein sequence ID" value="Kaladp0515s0004.1.v1.1"/>
    <property type="gene ID" value="Kaladp0515s0004.v1.1"/>
</dbReference>
<sequence length="433" mass="48455">MYQPNTQVEAHTMVSTNQDSSGTIHVDQKSTPVPVTSNVQNGGISQAEYINFATKKLQDDLETLGRKIQQHEENLVFLTNQYNKAEKSIVDLPAIPSKTQSSAMSLNGDDKASEQNEEKVIIEKILQHEKSAAAVLYQLNTRHSNQAASVTWTKDVLGVVATLGKTEDDNLSRLLAEYLGVDIMMAIVCKTYESARALETYDTESNIIKSSGLHGLGASMGRPLDGRFLVICLENLRPYIGEFVRNDPQKRLDLEKPRLPNGECPAGFLGYAVNMIAIESTYLYYLTSGGFGLRETLFYQLFSRLQVYKTRSEMLIALPCISDGAVSLDGGIIKTTGVFSLGNRQEMDIIFPSCGTASRPVEYYEQEIKMRELQWKREMISEDVRREQSILDHSKTAFASKKQELIQFLAQSSLYMSQQQAHAAQERLTPLPR</sequence>
<dbReference type="GO" id="GO:0042803">
    <property type="term" value="F:protein homodimerization activity"/>
    <property type="evidence" value="ECO:0007669"/>
    <property type="project" value="EnsemblPlants"/>
</dbReference>
<dbReference type="PANTHER" id="PTHR33566:SF6">
    <property type="entry name" value="PROTEIN DEFECTIVE IN MERISTEM SILENCING 3"/>
    <property type="match status" value="1"/>
</dbReference>
<dbReference type="Proteomes" id="UP000594263">
    <property type="component" value="Unplaced"/>
</dbReference>
<evidence type="ECO:0000256" key="1">
    <source>
        <dbReference type="SAM" id="Coils"/>
    </source>
</evidence>
<reference evidence="3" key="1">
    <citation type="submission" date="2021-01" db="UniProtKB">
        <authorList>
            <consortium name="EnsemblPlants"/>
        </authorList>
    </citation>
    <scope>IDENTIFICATION</scope>
</reference>
<protein>
    <recommendedName>
        <fullName evidence="5">Protein DEFECTIVE IN MERISTEM SILENCING 3</fullName>
    </recommendedName>
</protein>
<evidence type="ECO:0000313" key="3">
    <source>
        <dbReference type="EnsemblPlants" id="Kaladp0515s0004.1.v1.1"/>
    </source>
</evidence>
<feature type="region of interest" description="Disordered" evidence="2">
    <location>
        <begin position="16"/>
        <end position="39"/>
    </location>
</feature>
<evidence type="ECO:0008006" key="5">
    <source>
        <dbReference type="Google" id="ProtNLM"/>
    </source>
</evidence>
<dbReference type="Gramene" id="Kaladp0515s0004.1.v1.1">
    <property type="protein sequence ID" value="Kaladp0515s0004.1.v1.1"/>
    <property type="gene ID" value="Kaladp0515s0004.v1.1"/>
</dbReference>
<evidence type="ECO:0000256" key="2">
    <source>
        <dbReference type="SAM" id="MobiDB-lite"/>
    </source>
</evidence>
<name>A0A7N0VBX5_KALFE</name>
<feature type="coiled-coil region" evidence="1">
    <location>
        <begin position="54"/>
        <end position="88"/>
    </location>
</feature>
<accession>A0A7N0VBX5</accession>
<dbReference type="PANTHER" id="PTHR33566">
    <property type="entry name" value="EN/SPM-LIKE TRANSPOSON-RELATED"/>
    <property type="match status" value="1"/>
</dbReference>
<dbReference type="AlphaFoldDB" id="A0A7N0VBX5"/>
<dbReference type="OMA" id="FEVICLE"/>
<proteinExistence type="predicted"/>
<dbReference type="GO" id="GO:0000419">
    <property type="term" value="C:RNA polymerase V complex"/>
    <property type="evidence" value="ECO:0007669"/>
    <property type="project" value="EnsemblPlants"/>
</dbReference>